<dbReference type="WBParaSite" id="ALUE_0000458401-mRNA-1">
    <property type="protein sequence ID" value="ALUE_0000458401-mRNA-1"/>
    <property type="gene ID" value="ALUE_0000458401"/>
</dbReference>
<name>A0A0M3HQX1_ASCLU</name>
<keyword evidence="1" id="KW-1185">Reference proteome</keyword>
<organism evidence="1 2">
    <name type="scientific">Ascaris lumbricoides</name>
    <name type="common">Giant roundworm</name>
    <dbReference type="NCBI Taxonomy" id="6252"/>
    <lineage>
        <taxon>Eukaryota</taxon>
        <taxon>Metazoa</taxon>
        <taxon>Ecdysozoa</taxon>
        <taxon>Nematoda</taxon>
        <taxon>Chromadorea</taxon>
        <taxon>Rhabditida</taxon>
        <taxon>Spirurina</taxon>
        <taxon>Ascaridomorpha</taxon>
        <taxon>Ascaridoidea</taxon>
        <taxon>Ascarididae</taxon>
        <taxon>Ascaris</taxon>
    </lineage>
</organism>
<dbReference type="AlphaFoldDB" id="A0A0M3HQX1"/>
<protein>
    <submittedName>
        <fullName evidence="2">DUF5753 domain-containing protein</fullName>
    </submittedName>
</protein>
<evidence type="ECO:0000313" key="1">
    <source>
        <dbReference type="Proteomes" id="UP000036681"/>
    </source>
</evidence>
<dbReference type="Proteomes" id="UP000036681">
    <property type="component" value="Unplaced"/>
</dbReference>
<sequence length="69" mass="7530">MVATSSSVARYALPAFPVMLDLEASGREHLSPEAGRLMEELLAGYPAASASLDRVVKSRRFHRPDPTFV</sequence>
<proteinExistence type="predicted"/>
<reference evidence="2" key="1">
    <citation type="submission" date="2017-02" db="UniProtKB">
        <authorList>
            <consortium name="WormBaseParasite"/>
        </authorList>
    </citation>
    <scope>IDENTIFICATION</scope>
</reference>
<evidence type="ECO:0000313" key="2">
    <source>
        <dbReference type="WBParaSite" id="ALUE_0000458401-mRNA-1"/>
    </source>
</evidence>
<accession>A0A0M3HQX1</accession>